<accession>A0A9P5C9G9</accession>
<dbReference type="AlphaFoldDB" id="A0A9P5C9G9"/>
<name>A0A9P5C9G9_9HYPO</name>
<evidence type="ECO:0000313" key="3">
    <source>
        <dbReference type="Proteomes" id="UP000801864"/>
    </source>
</evidence>
<feature type="compositionally biased region" description="Acidic residues" evidence="1">
    <location>
        <begin position="81"/>
        <end position="92"/>
    </location>
</feature>
<reference evidence="2 3" key="1">
    <citation type="submission" date="2018-06" db="EMBL/GenBank/DDBJ databases">
        <title>Genome analysis of cellulolytic fungus Trichoderma lentiforme CFAM-422.</title>
        <authorList>
            <person name="Steindorff A.S."/>
            <person name="Formighieri E.F."/>
            <person name="Midorikawa G.E.O."/>
            <person name="Tamietti M.S."/>
            <person name="Ramos E.Z."/>
            <person name="Silva A.S."/>
            <person name="Bon E.P.S."/>
            <person name="Mendes T.D."/>
            <person name="Damaso M.C.T."/>
            <person name="Favaro L.C.L."/>
        </authorList>
    </citation>
    <scope>NUCLEOTIDE SEQUENCE [LARGE SCALE GENOMIC DNA]</scope>
    <source>
        <strain evidence="2 3">CFAM-422</strain>
    </source>
</reference>
<keyword evidence="3" id="KW-1185">Reference proteome</keyword>
<dbReference type="EMBL" id="QLNT01000016">
    <property type="protein sequence ID" value="KAF3066953.1"/>
    <property type="molecule type" value="Genomic_DNA"/>
</dbReference>
<protein>
    <submittedName>
        <fullName evidence="2">Uncharacterized protein</fullName>
    </submittedName>
</protein>
<sequence>MQTPRPLDRPVGVDRNETYMARQDMSQTCIQPLALGDHAQLPLSLACRDIEGGRHGRWREREGVKGAMWPPTTVATTPLDVDNDGDDDDDDGTTTTTTATTTALGLEQSDRDGRMWPSVWLPTPPQPGLLAAGRLQEPWQPFIFNGEAKRRPQTLGRPTACWGFVMLGLPGTDAVASPRAQSPPRPARPGSDEIP</sequence>
<proteinExistence type="predicted"/>
<evidence type="ECO:0000256" key="1">
    <source>
        <dbReference type="SAM" id="MobiDB-lite"/>
    </source>
</evidence>
<comment type="caution">
    <text evidence="2">The sequence shown here is derived from an EMBL/GenBank/DDBJ whole genome shotgun (WGS) entry which is preliminary data.</text>
</comment>
<dbReference type="Proteomes" id="UP000801864">
    <property type="component" value="Unassembled WGS sequence"/>
</dbReference>
<organism evidence="2 3">
    <name type="scientific">Trichoderma lentiforme</name>
    <dbReference type="NCBI Taxonomy" id="1567552"/>
    <lineage>
        <taxon>Eukaryota</taxon>
        <taxon>Fungi</taxon>
        <taxon>Dikarya</taxon>
        <taxon>Ascomycota</taxon>
        <taxon>Pezizomycotina</taxon>
        <taxon>Sordariomycetes</taxon>
        <taxon>Hypocreomycetidae</taxon>
        <taxon>Hypocreales</taxon>
        <taxon>Hypocreaceae</taxon>
        <taxon>Trichoderma</taxon>
    </lineage>
</organism>
<gene>
    <name evidence="2" type="ORF">CFAM422_009040</name>
</gene>
<feature type="region of interest" description="Disordered" evidence="1">
    <location>
        <begin position="68"/>
        <end position="111"/>
    </location>
</feature>
<evidence type="ECO:0000313" key="2">
    <source>
        <dbReference type="EMBL" id="KAF3066953.1"/>
    </source>
</evidence>
<feature type="compositionally biased region" description="Low complexity" evidence="1">
    <location>
        <begin position="93"/>
        <end position="102"/>
    </location>
</feature>
<feature type="region of interest" description="Disordered" evidence="1">
    <location>
        <begin position="171"/>
        <end position="195"/>
    </location>
</feature>